<dbReference type="PROSITE" id="PS50987">
    <property type="entry name" value="HTH_ARSR_2"/>
    <property type="match status" value="1"/>
</dbReference>
<evidence type="ECO:0000313" key="6">
    <source>
        <dbReference type="EMBL" id="QGR72991.1"/>
    </source>
</evidence>
<keyword evidence="8" id="KW-1185">Reference proteome</keyword>
<dbReference type="CDD" id="cd00090">
    <property type="entry name" value="HTH_ARSR"/>
    <property type="match status" value="1"/>
</dbReference>
<dbReference type="Pfam" id="PF12840">
    <property type="entry name" value="HTH_20"/>
    <property type="match status" value="1"/>
</dbReference>
<dbReference type="PANTHER" id="PTHR43132:SF2">
    <property type="entry name" value="ARSENICAL RESISTANCE OPERON REPRESSOR ARSR-RELATED"/>
    <property type="match status" value="1"/>
</dbReference>
<proteinExistence type="predicted"/>
<dbReference type="InterPro" id="IPR001845">
    <property type="entry name" value="HTH_ArsR_DNA-bd_dom"/>
</dbReference>
<dbReference type="AlphaFoldDB" id="A0A208ZVB2"/>
<protein>
    <submittedName>
        <fullName evidence="6">Metalloregulator ArsR/SmtB family transcription factor</fullName>
    </submittedName>
    <submittedName>
        <fullName evidence="5">Transcriptional regulator</fullName>
    </submittedName>
</protein>
<dbReference type="InterPro" id="IPR011991">
    <property type="entry name" value="ArsR-like_HTH"/>
</dbReference>
<name>A0A208ZVB2_YERIN</name>
<dbReference type="InterPro" id="IPR051011">
    <property type="entry name" value="Metal_resp_trans_reg"/>
</dbReference>
<reference evidence="6 8" key="2">
    <citation type="submission" date="2019-11" db="EMBL/GenBank/DDBJ databases">
        <title>FDA dAtabase for Regulatory Grade micrObial Sequences (FDA-ARGOS): Supporting development and validation of Infectious Disease Dx tests.</title>
        <authorList>
            <person name="Patel R."/>
            <person name="Rucinski S."/>
            <person name="Tallon L."/>
            <person name="Sadzewicz L."/>
            <person name="Vavikolanu K."/>
            <person name="Mehta A."/>
            <person name="Aluvathingal J."/>
            <person name="Nadendla S."/>
            <person name="Nandy P."/>
            <person name="Geyer C."/>
            <person name="Yan Y."/>
            <person name="Sichtig H."/>
        </authorList>
    </citation>
    <scope>NUCLEOTIDE SEQUENCE [LARGE SCALE GENOMIC DNA]</scope>
    <source>
        <strain evidence="6 8">FDAARGOS_729</strain>
    </source>
</reference>
<evidence type="ECO:0000259" key="4">
    <source>
        <dbReference type="PROSITE" id="PS50987"/>
    </source>
</evidence>
<dbReference type="GO" id="GO:0003677">
    <property type="term" value="F:DNA binding"/>
    <property type="evidence" value="ECO:0007669"/>
    <property type="project" value="UniProtKB-KW"/>
</dbReference>
<dbReference type="PRINTS" id="PR00778">
    <property type="entry name" value="HTHARSR"/>
</dbReference>
<dbReference type="EMBL" id="NHOI01000027">
    <property type="protein sequence ID" value="OVZ84379.1"/>
    <property type="molecule type" value="Genomic_DNA"/>
</dbReference>
<evidence type="ECO:0000256" key="1">
    <source>
        <dbReference type="ARBA" id="ARBA00023015"/>
    </source>
</evidence>
<evidence type="ECO:0000256" key="3">
    <source>
        <dbReference type="ARBA" id="ARBA00023163"/>
    </source>
</evidence>
<dbReference type="GO" id="GO:0003700">
    <property type="term" value="F:DNA-binding transcription factor activity"/>
    <property type="evidence" value="ECO:0007669"/>
    <property type="project" value="InterPro"/>
</dbReference>
<dbReference type="RefSeq" id="WP_050135222.1">
    <property type="nucleotide sequence ID" value="NZ_CBCPKE010000011.1"/>
</dbReference>
<dbReference type="EMBL" id="CP046294">
    <property type="protein sequence ID" value="QGR72991.1"/>
    <property type="molecule type" value="Genomic_DNA"/>
</dbReference>
<accession>A0A208ZVB2</accession>
<dbReference type="SMART" id="SM00418">
    <property type="entry name" value="HTH_ARSR"/>
    <property type="match status" value="1"/>
</dbReference>
<keyword evidence="1" id="KW-0805">Transcription regulation</keyword>
<dbReference type="GeneID" id="58045934"/>
<feature type="domain" description="HTH arsR-type" evidence="4">
    <location>
        <begin position="1"/>
        <end position="95"/>
    </location>
</feature>
<organism evidence="5 7">
    <name type="scientific">Yersinia intermedia</name>
    <dbReference type="NCBI Taxonomy" id="631"/>
    <lineage>
        <taxon>Bacteria</taxon>
        <taxon>Pseudomonadati</taxon>
        <taxon>Pseudomonadota</taxon>
        <taxon>Gammaproteobacteria</taxon>
        <taxon>Enterobacterales</taxon>
        <taxon>Yersiniaceae</taxon>
        <taxon>Yersinia</taxon>
    </lineage>
</organism>
<gene>
    <name evidence="5" type="ORF">CBW57_17030</name>
    <name evidence="6" type="ORF">FOC37_06690</name>
</gene>
<dbReference type="InterPro" id="IPR036388">
    <property type="entry name" value="WH-like_DNA-bd_sf"/>
</dbReference>
<dbReference type="Proteomes" id="UP000424966">
    <property type="component" value="Chromosome"/>
</dbReference>
<dbReference type="InterPro" id="IPR036390">
    <property type="entry name" value="WH_DNA-bd_sf"/>
</dbReference>
<evidence type="ECO:0000313" key="7">
    <source>
        <dbReference type="Proteomes" id="UP000196440"/>
    </source>
</evidence>
<evidence type="ECO:0000313" key="8">
    <source>
        <dbReference type="Proteomes" id="UP000424966"/>
    </source>
</evidence>
<dbReference type="SUPFAM" id="SSF46785">
    <property type="entry name" value="Winged helix' DNA-binding domain"/>
    <property type="match status" value="1"/>
</dbReference>
<sequence>MELDAVASALKELGHPTRLSVYKALVRSGECGLPVGELQKRLDIPGSTLSHHISALVSVGLLQQRREGRTLHCLPQYEVLNQIVSFLVEECCADQDK</sequence>
<dbReference type="NCBIfam" id="NF033788">
    <property type="entry name" value="HTH_metalloreg"/>
    <property type="match status" value="1"/>
</dbReference>
<evidence type="ECO:0000256" key="2">
    <source>
        <dbReference type="ARBA" id="ARBA00023125"/>
    </source>
</evidence>
<dbReference type="Gene3D" id="1.10.10.10">
    <property type="entry name" value="Winged helix-like DNA-binding domain superfamily/Winged helix DNA-binding domain"/>
    <property type="match status" value="1"/>
</dbReference>
<dbReference type="PANTHER" id="PTHR43132">
    <property type="entry name" value="ARSENICAL RESISTANCE OPERON REPRESSOR ARSR-RELATED"/>
    <property type="match status" value="1"/>
</dbReference>
<keyword evidence="2" id="KW-0238">DNA-binding</keyword>
<dbReference type="Proteomes" id="UP000196440">
    <property type="component" value="Unassembled WGS sequence"/>
</dbReference>
<reference evidence="5 7" key="1">
    <citation type="submission" date="2017-05" db="EMBL/GenBank/DDBJ databases">
        <title>Whole genome sequencing of Yersinia kristensenii.</title>
        <authorList>
            <person name="Campioni F."/>
        </authorList>
    </citation>
    <scope>NUCLEOTIDE SEQUENCE [LARGE SCALE GENOMIC DNA]</scope>
    <source>
        <strain evidence="5 7">CFSAN060536</strain>
    </source>
</reference>
<keyword evidence="3" id="KW-0804">Transcription</keyword>
<evidence type="ECO:0000313" key="5">
    <source>
        <dbReference type="EMBL" id="OVZ84379.1"/>
    </source>
</evidence>